<feature type="region of interest" description="Disordered" evidence="1">
    <location>
        <begin position="62"/>
        <end position="83"/>
    </location>
</feature>
<name>A0A078KWH4_9GAMM</name>
<sequence length="206" mass="22832">MSSSNNDTAKNLQKYKEHLENLAKQRDLDFALSLEQPPIILDDIDEELELGADKPQFLMFQVNPAPRKTAKSENEKEEEEPEPPQTICIAIILGPDGKVLAYSIGLNGFSDEFHDVSDLNISLGAFTNQLHGTLGSTLKGGGSVDQAIDAVRNQFPGSRTYKDTPMQTRANEQFKKWCEKNDKPAAKENEATAPSITPFNTTPKPW</sequence>
<dbReference type="AlphaFoldDB" id="A0A078KWH4"/>
<dbReference type="STRING" id="1034943.BN59_01624"/>
<evidence type="ECO:0000313" key="3">
    <source>
        <dbReference type="Proteomes" id="UP000044071"/>
    </source>
</evidence>
<keyword evidence="3" id="KW-1185">Reference proteome</keyword>
<reference evidence="2 3" key="1">
    <citation type="submission" date="2014-06" db="EMBL/GenBank/DDBJ databases">
        <authorList>
            <person name="Urmite Genomes Urmite Genomes"/>
        </authorList>
    </citation>
    <scope>NUCLEOTIDE SEQUENCE [LARGE SCALE GENOMIC DNA]</scope>
</reference>
<feature type="compositionally biased region" description="Basic and acidic residues" evidence="1">
    <location>
        <begin position="172"/>
        <end position="190"/>
    </location>
</feature>
<dbReference type="EMBL" id="CCSB01000002">
    <property type="protein sequence ID" value="CDZ77341.1"/>
    <property type="molecule type" value="Genomic_DNA"/>
</dbReference>
<evidence type="ECO:0000313" key="2">
    <source>
        <dbReference type="EMBL" id="CDZ77341.1"/>
    </source>
</evidence>
<evidence type="ECO:0000256" key="1">
    <source>
        <dbReference type="SAM" id="MobiDB-lite"/>
    </source>
</evidence>
<gene>
    <name evidence="2" type="ORF">BN59_01624</name>
</gene>
<accession>A0A078KWH4</accession>
<organism evidence="2 3">
    <name type="scientific">Legionella massiliensis</name>
    <dbReference type="NCBI Taxonomy" id="1034943"/>
    <lineage>
        <taxon>Bacteria</taxon>
        <taxon>Pseudomonadati</taxon>
        <taxon>Pseudomonadota</taxon>
        <taxon>Gammaproteobacteria</taxon>
        <taxon>Legionellales</taxon>
        <taxon>Legionellaceae</taxon>
        <taxon>Legionella</taxon>
    </lineage>
</organism>
<protein>
    <submittedName>
        <fullName evidence="2">Uncharacterized protein</fullName>
    </submittedName>
</protein>
<dbReference type="RefSeq" id="WP_043873895.1">
    <property type="nucleotide sequence ID" value="NZ_CCVW01000002.1"/>
</dbReference>
<dbReference type="Proteomes" id="UP000044071">
    <property type="component" value="Unassembled WGS sequence"/>
</dbReference>
<proteinExistence type="predicted"/>
<feature type="compositionally biased region" description="Polar residues" evidence="1">
    <location>
        <begin position="192"/>
        <end position="206"/>
    </location>
</feature>
<feature type="region of interest" description="Disordered" evidence="1">
    <location>
        <begin position="156"/>
        <end position="206"/>
    </location>
</feature>